<evidence type="ECO:0000256" key="4">
    <source>
        <dbReference type="ARBA" id="ARBA00023136"/>
    </source>
</evidence>
<evidence type="ECO:0000256" key="7">
    <source>
        <dbReference type="SAM" id="Phobius"/>
    </source>
</evidence>
<protein>
    <recommendedName>
        <fullName evidence="8">Rhodopsin domain-containing protein</fullName>
    </recommendedName>
</protein>
<name>A0A135LS13_PENPA</name>
<feature type="transmembrane region" description="Helical" evidence="7">
    <location>
        <begin position="87"/>
        <end position="112"/>
    </location>
</feature>
<dbReference type="PANTHER" id="PTHR33048">
    <property type="entry name" value="PTH11-LIKE INTEGRAL MEMBRANE PROTEIN (AFU_ORTHOLOGUE AFUA_5G11245)"/>
    <property type="match status" value="1"/>
</dbReference>
<gene>
    <name evidence="9" type="ORF">PGRI_091240</name>
</gene>
<evidence type="ECO:0000259" key="8">
    <source>
        <dbReference type="Pfam" id="PF20684"/>
    </source>
</evidence>
<dbReference type="OMA" id="YCRIFPT"/>
<keyword evidence="4 7" id="KW-0472">Membrane</keyword>
<comment type="similarity">
    <text evidence="5">Belongs to the SAT4 family.</text>
</comment>
<keyword evidence="3 7" id="KW-1133">Transmembrane helix</keyword>
<proteinExistence type="inferred from homology"/>
<dbReference type="STRING" id="5078.A0A135LS13"/>
<keyword evidence="2 7" id="KW-0812">Transmembrane</keyword>
<evidence type="ECO:0000256" key="3">
    <source>
        <dbReference type="ARBA" id="ARBA00022989"/>
    </source>
</evidence>
<feature type="transmembrane region" description="Helical" evidence="7">
    <location>
        <begin position="47"/>
        <end position="67"/>
    </location>
</feature>
<dbReference type="PANTHER" id="PTHR33048:SF151">
    <property type="entry name" value="INTEGRAL MEMBRANE PROTEIN"/>
    <property type="match status" value="1"/>
</dbReference>
<dbReference type="Proteomes" id="UP000070168">
    <property type="component" value="Unassembled WGS sequence"/>
</dbReference>
<dbReference type="Pfam" id="PF20684">
    <property type="entry name" value="Fung_rhodopsin"/>
    <property type="match status" value="1"/>
</dbReference>
<feature type="domain" description="Rhodopsin" evidence="8">
    <location>
        <begin position="31"/>
        <end position="254"/>
    </location>
</feature>
<reference evidence="9 10" key="1">
    <citation type="journal article" date="2016" name="BMC Genomics">
        <title>Genome sequencing and secondary metabolism of the postharvest pathogen Penicillium griseofulvum.</title>
        <authorList>
            <person name="Banani H."/>
            <person name="Marcet-Houben M."/>
            <person name="Ballester A.R."/>
            <person name="Abbruscato P."/>
            <person name="Gonzalez-Candelas L."/>
            <person name="Gabaldon T."/>
            <person name="Spadaro D."/>
        </authorList>
    </citation>
    <scope>NUCLEOTIDE SEQUENCE [LARGE SCALE GENOMIC DNA]</scope>
    <source>
        <strain evidence="9 10">PG3</strain>
    </source>
</reference>
<evidence type="ECO:0000256" key="2">
    <source>
        <dbReference type="ARBA" id="ARBA00022692"/>
    </source>
</evidence>
<dbReference type="RefSeq" id="XP_040650267.1">
    <property type="nucleotide sequence ID" value="XM_040796837.1"/>
</dbReference>
<evidence type="ECO:0000256" key="5">
    <source>
        <dbReference type="ARBA" id="ARBA00038359"/>
    </source>
</evidence>
<dbReference type="InterPro" id="IPR049326">
    <property type="entry name" value="Rhodopsin_dom_fungi"/>
</dbReference>
<dbReference type="EMBL" id="LHQR01000029">
    <property type="protein sequence ID" value="KXG51731.1"/>
    <property type="molecule type" value="Genomic_DNA"/>
</dbReference>
<dbReference type="GeneID" id="63712137"/>
<feature type="region of interest" description="Disordered" evidence="6">
    <location>
        <begin position="267"/>
        <end position="296"/>
    </location>
</feature>
<dbReference type="OrthoDB" id="10017208at2759"/>
<evidence type="ECO:0000256" key="6">
    <source>
        <dbReference type="SAM" id="MobiDB-lite"/>
    </source>
</evidence>
<feature type="compositionally biased region" description="Basic and acidic residues" evidence="6">
    <location>
        <begin position="270"/>
        <end position="296"/>
    </location>
</feature>
<comment type="caution">
    <text evidence="9">The sequence shown here is derived from an EMBL/GenBank/DDBJ whole genome shotgun (WGS) entry which is preliminary data.</text>
</comment>
<dbReference type="AlphaFoldDB" id="A0A135LS13"/>
<evidence type="ECO:0000313" key="10">
    <source>
        <dbReference type="Proteomes" id="UP000070168"/>
    </source>
</evidence>
<comment type="subcellular location">
    <subcellularLocation>
        <location evidence="1">Membrane</location>
        <topology evidence="1">Multi-pass membrane protein</topology>
    </subcellularLocation>
</comment>
<dbReference type="GO" id="GO:0016020">
    <property type="term" value="C:membrane"/>
    <property type="evidence" value="ECO:0007669"/>
    <property type="project" value="UniProtKB-SubCell"/>
</dbReference>
<accession>A0A135LS13</accession>
<dbReference type="InterPro" id="IPR052337">
    <property type="entry name" value="SAT4-like"/>
</dbReference>
<evidence type="ECO:0000256" key="1">
    <source>
        <dbReference type="ARBA" id="ARBA00004141"/>
    </source>
</evidence>
<feature type="transmembrane region" description="Helical" evidence="7">
    <location>
        <begin position="124"/>
        <end position="146"/>
    </location>
</feature>
<evidence type="ECO:0000313" key="9">
    <source>
        <dbReference type="EMBL" id="KXG51731.1"/>
    </source>
</evidence>
<feature type="transmembrane region" description="Helical" evidence="7">
    <location>
        <begin position="12"/>
        <end position="35"/>
    </location>
</feature>
<sequence>MTTVNAQESRQGSYRAGTIAMTVLGVLFVILRFLARWKKSLKPGLDDYMILAALLPFITLVVLFLTITDYGMGLRSEILPRENIIMITKLLMAFECFYITTIAVTKISILFMYCRIFPTKEIRIASMILGGISLAWATAIIFVSIFQCTPIARAWDKEILGTCIDLKASFIGNAVPKILIDILILSLPVRVVWRLHASLAHRLVIFTSIYRFTTLFDFNPAEITWTLGKACTWSVVESSTGIISACMPTLRPLLMISFKFSSQSGTRRTRTTDVENSKGYELDNSAHRPADEPRNKIKTHLEVSQVDDASGDEVPLNSIRVQRDVIWQESSRDSF</sequence>
<keyword evidence="10" id="KW-1185">Reference proteome</keyword>
<organism evidence="9 10">
    <name type="scientific">Penicillium patulum</name>
    <name type="common">Penicillium griseofulvum</name>
    <dbReference type="NCBI Taxonomy" id="5078"/>
    <lineage>
        <taxon>Eukaryota</taxon>
        <taxon>Fungi</taxon>
        <taxon>Dikarya</taxon>
        <taxon>Ascomycota</taxon>
        <taxon>Pezizomycotina</taxon>
        <taxon>Eurotiomycetes</taxon>
        <taxon>Eurotiomycetidae</taxon>
        <taxon>Eurotiales</taxon>
        <taxon>Aspergillaceae</taxon>
        <taxon>Penicillium</taxon>
    </lineage>
</organism>